<dbReference type="Proteomes" id="UP000256695">
    <property type="component" value="Unassembled WGS sequence"/>
</dbReference>
<evidence type="ECO:0008006" key="3">
    <source>
        <dbReference type="Google" id="ProtNLM"/>
    </source>
</evidence>
<evidence type="ECO:0000313" key="2">
    <source>
        <dbReference type="Proteomes" id="UP000256695"/>
    </source>
</evidence>
<dbReference type="OrthoDB" id="5323377at2"/>
<dbReference type="EMBL" id="NXLX01000003">
    <property type="protein sequence ID" value="RDU74307.1"/>
    <property type="molecule type" value="Genomic_DNA"/>
</dbReference>
<organism evidence="1 2">
    <name type="scientific">Helicobacter anseris</name>
    <dbReference type="NCBI Taxonomy" id="375926"/>
    <lineage>
        <taxon>Bacteria</taxon>
        <taxon>Pseudomonadati</taxon>
        <taxon>Campylobacterota</taxon>
        <taxon>Epsilonproteobacteria</taxon>
        <taxon>Campylobacterales</taxon>
        <taxon>Helicobacteraceae</taxon>
        <taxon>Helicobacter</taxon>
    </lineage>
</organism>
<accession>A0A3D8J9Z8</accession>
<reference evidence="1 2" key="1">
    <citation type="submission" date="2018-04" db="EMBL/GenBank/DDBJ databases">
        <title>Novel Campyloabacter and Helicobacter Species and Strains.</title>
        <authorList>
            <person name="Mannion A.J."/>
            <person name="Shen Z."/>
            <person name="Fox J.G."/>
        </authorList>
    </citation>
    <scope>NUCLEOTIDE SEQUENCE [LARGE SCALE GENOMIC DNA]</scope>
    <source>
        <strain evidence="1 2">MIT 04-9362</strain>
    </source>
</reference>
<keyword evidence="2" id="KW-1185">Reference proteome</keyword>
<dbReference type="InterPro" id="IPR002718">
    <property type="entry name" value="OMP_Helicobacter"/>
</dbReference>
<dbReference type="Pfam" id="PF01856">
    <property type="entry name" value="HP_OMP"/>
    <property type="match status" value="1"/>
</dbReference>
<dbReference type="RefSeq" id="WP_115578602.1">
    <property type="nucleotide sequence ID" value="NZ_NXLX01000003.1"/>
</dbReference>
<comment type="caution">
    <text evidence="1">The sequence shown here is derived from an EMBL/GenBank/DDBJ whole genome shotgun (WGS) entry which is preliminary data.</text>
</comment>
<sequence>MRGFKLLFVMLILDFSFLYTQEQVLENQESNAVGQTYDRYADDFIETDLKYERKYKRGVYVQASLGGSIHHANFDGSYINNPKASYNSLELNTMVGVGLGYQIFFNAYNGLRIFSTTLYGDFKSPKYKDNKPFYIVSTGIGLDYLVDFTKGKNPLGYFIGFGYEWNYGKFLSDLKSSPYILDTSVFNTHGFFAKTGFSKTFSWRHRIELEYRIPFYSFLNFSGSGVDRNNNSFDIHSAKYNSYGIISFSYAYIFGGRNAN</sequence>
<evidence type="ECO:0000313" key="1">
    <source>
        <dbReference type="EMBL" id="RDU74307.1"/>
    </source>
</evidence>
<dbReference type="AlphaFoldDB" id="A0A3D8J9Z8"/>
<name>A0A3D8J9Z8_9HELI</name>
<proteinExistence type="predicted"/>
<gene>
    <name evidence="1" type="ORF">CQA57_02160</name>
</gene>
<protein>
    <recommendedName>
        <fullName evidence="3">Outer membrane protein</fullName>
    </recommendedName>
</protein>